<evidence type="ECO:0000313" key="9">
    <source>
        <dbReference type="Proteomes" id="UP000254330"/>
    </source>
</evidence>
<evidence type="ECO:0000313" key="7">
    <source>
        <dbReference type="EMBL" id="STX10512.1"/>
    </source>
</evidence>
<evidence type="ECO:0000256" key="3">
    <source>
        <dbReference type="ARBA" id="ARBA00022989"/>
    </source>
</evidence>
<dbReference type="EMBL" id="SNZG01000003">
    <property type="protein sequence ID" value="TDR42651.1"/>
    <property type="molecule type" value="Genomic_DNA"/>
</dbReference>
<dbReference type="RefSeq" id="WP_109348600.1">
    <property type="nucleotide sequence ID" value="NZ_BJUE01000022.1"/>
</dbReference>
<reference evidence="7 9" key="1">
    <citation type="submission" date="2018-06" db="EMBL/GenBank/DDBJ databases">
        <authorList>
            <consortium name="Pathogen Informatics"/>
            <person name="Doyle S."/>
        </authorList>
    </citation>
    <scope>NUCLEOTIDE SEQUENCE [LARGE SCALE GENOMIC DNA]</scope>
    <source>
        <strain evidence="7 9">NCTC10597</strain>
    </source>
</reference>
<evidence type="ECO:0000313" key="10">
    <source>
        <dbReference type="Proteomes" id="UP000294641"/>
    </source>
</evidence>
<sequence length="172" mass="19621">MNRLLKNEKILYLIFGIGTTAVYFLTRFLIVNITGNSMWAVITAQVSAILFAYFTNKIFVFKDRKWKPFDLLKQLSGFIAGRAFVFALDLAITYVAVVAYSKEIIHFLGLNLINYDFILFSSSITKGFIGTPALLNEFIFVFVVQVLAVIINYIISKKAVFKAERVNKEQLH</sequence>
<feature type="transmembrane region" description="Helical" evidence="5">
    <location>
        <begin position="138"/>
        <end position="155"/>
    </location>
</feature>
<proteinExistence type="predicted"/>
<keyword evidence="3 5" id="KW-1133">Transmembrane helix</keyword>
<evidence type="ECO:0000256" key="5">
    <source>
        <dbReference type="SAM" id="Phobius"/>
    </source>
</evidence>
<keyword evidence="4 5" id="KW-0472">Membrane</keyword>
<evidence type="ECO:0000259" key="6">
    <source>
        <dbReference type="Pfam" id="PF04138"/>
    </source>
</evidence>
<feature type="transmembrane region" description="Helical" evidence="5">
    <location>
        <begin position="12"/>
        <end position="30"/>
    </location>
</feature>
<gene>
    <name evidence="8" type="ORF">DFR61_10326</name>
    <name evidence="7" type="ORF">NCTC10597_02259</name>
</gene>
<evidence type="ECO:0000256" key="2">
    <source>
        <dbReference type="ARBA" id="ARBA00022692"/>
    </source>
</evidence>
<evidence type="ECO:0000313" key="8">
    <source>
        <dbReference type="EMBL" id="TDR42651.1"/>
    </source>
</evidence>
<comment type="caution">
    <text evidence="7">The sequence shown here is derived from an EMBL/GenBank/DDBJ whole genome shotgun (WGS) entry which is preliminary data.</text>
</comment>
<name>A0A8B4QCU3_9BACL</name>
<accession>A0A8B4QCU3</accession>
<dbReference type="GO" id="GO:0016020">
    <property type="term" value="C:membrane"/>
    <property type="evidence" value="ECO:0007669"/>
    <property type="project" value="UniProtKB-SubCell"/>
</dbReference>
<protein>
    <submittedName>
        <fullName evidence="7">GtrA-like protein</fullName>
    </submittedName>
</protein>
<dbReference type="Pfam" id="PF04138">
    <property type="entry name" value="GtrA_DPMS_TM"/>
    <property type="match status" value="1"/>
</dbReference>
<keyword evidence="10" id="KW-1185">Reference proteome</keyword>
<dbReference type="Proteomes" id="UP000294641">
    <property type="component" value="Unassembled WGS sequence"/>
</dbReference>
<dbReference type="InterPro" id="IPR007267">
    <property type="entry name" value="GtrA_DPMS_TM"/>
</dbReference>
<organism evidence="7 9">
    <name type="scientific">Kurthia zopfii</name>
    <dbReference type="NCBI Taxonomy" id="1650"/>
    <lineage>
        <taxon>Bacteria</taxon>
        <taxon>Bacillati</taxon>
        <taxon>Bacillota</taxon>
        <taxon>Bacilli</taxon>
        <taxon>Bacillales</taxon>
        <taxon>Caryophanaceae</taxon>
        <taxon>Kurthia</taxon>
    </lineage>
</organism>
<evidence type="ECO:0000256" key="1">
    <source>
        <dbReference type="ARBA" id="ARBA00004141"/>
    </source>
</evidence>
<reference evidence="8 10" key="2">
    <citation type="submission" date="2019-03" db="EMBL/GenBank/DDBJ databases">
        <title>Genomic Encyclopedia of Type Strains, Phase IV (KMG-IV): sequencing the most valuable type-strain genomes for metagenomic binning, comparative biology and taxonomic classification.</title>
        <authorList>
            <person name="Goeker M."/>
        </authorList>
    </citation>
    <scope>NUCLEOTIDE SEQUENCE [LARGE SCALE GENOMIC DNA]</scope>
    <source>
        <strain evidence="8 10">DSM 20580</strain>
    </source>
</reference>
<feature type="transmembrane region" description="Helical" evidence="5">
    <location>
        <begin position="75"/>
        <end position="100"/>
    </location>
</feature>
<dbReference type="GO" id="GO:0000271">
    <property type="term" value="P:polysaccharide biosynthetic process"/>
    <property type="evidence" value="ECO:0007669"/>
    <property type="project" value="InterPro"/>
</dbReference>
<dbReference type="OrthoDB" id="361483at2"/>
<feature type="domain" description="GtrA/DPMS transmembrane" evidence="6">
    <location>
        <begin position="12"/>
        <end position="161"/>
    </location>
</feature>
<evidence type="ECO:0000256" key="4">
    <source>
        <dbReference type="ARBA" id="ARBA00023136"/>
    </source>
</evidence>
<dbReference type="AlphaFoldDB" id="A0A8B4QCU3"/>
<comment type="subcellular location">
    <subcellularLocation>
        <location evidence="1">Membrane</location>
        <topology evidence="1">Multi-pass membrane protein</topology>
    </subcellularLocation>
</comment>
<dbReference type="EMBL" id="UGNP01000001">
    <property type="protein sequence ID" value="STX10512.1"/>
    <property type="molecule type" value="Genomic_DNA"/>
</dbReference>
<feature type="transmembrane region" description="Helical" evidence="5">
    <location>
        <begin position="36"/>
        <end position="54"/>
    </location>
</feature>
<dbReference type="Proteomes" id="UP000254330">
    <property type="component" value="Unassembled WGS sequence"/>
</dbReference>
<keyword evidence="2 5" id="KW-0812">Transmembrane</keyword>